<accession>A0A6I6MM62</accession>
<keyword evidence="5" id="KW-0804">Transcription</keyword>
<dbReference type="GO" id="GO:0003700">
    <property type="term" value="F:DNA-binding transcription factor activity"/>
    <property type="evidence" value="ECO:0007669"/>
    <property type="project" value="InterPro"/>
</dbReference>
<name>A0A6I6MM62_9CAUL</name>
<dbReference type="GO" id="GO:0005737">
    <property type="term" value="C:cytoplasm"/>
    <property type="evidence" value="ECO:0007669"/>
    <property type="project" value="UniProtKB-SubCell"/>
</dbReference>
<dbReference type="SMART" id="SM00347">
    <property type="entry name" value="HTH_MARR"/>
    <property type="match status" value="1"/>
</dbReference>
<dbReference type="Proteomes" id="UP000431269">
    <property type="component" value="Chromosome"/>
</dbReference>
<evidence type="ECO:0000256" key="5">
    <source>
        <dbReference type="ARBA" id="ARBA00023163"/>
    </source>
</evidence>
<dbReference type="RefSeq" id="WP_158764798.1">
    <property type="nucleotide sequence ID" value="NZ_CP047045.1"/>
</dbReference>
<dbReference type="PANTHER" id="PTHR33164">
    <property type="entry name" value="TRANSCRIPTIONAL REGULATOR, MARR FAMILY"/>
    <property type="match status" value="1"/>
</dbReference>
<evidence type="ECO:0000313" key="7">
    <source>
        <dbReference type="EMBL" id="QGZ93807.1"/>
    </source>
</evidence>
<feature type="domain" description="HTH marR-type" evidence="6">
    <location>
        <begin position="17"/>
        <end position="144"/>
    </location>
</feature>
<dbReference type="GO" id="GO:0006950">
    <property type="term" value="P:response to stress"/>
    <property type="evidence" value="ECO:0007669"/>
    <property type="project" value="TreeGrafter"/>
</dbReference>
<dbReference type="GO" id="GO:0003677">
    <property type="term" value="F:DNA binding"/>
    <property type="evidence" value="ECO:0007669"/>
    <property type="project" value="UniProtKB-KW"/>
</dbReference>
<dbReference type="PANTHER" id="PTHR33164:SF5">
    <property type="entry name" value="ORGANIC HYDROPEROXIDE RESISTANCE TRANSCRIPTIONAL REGULATOR"/>
    <property type="match status" value="1"/>
</dbReference>
<keyword evidence="3" id="KW-0805">Transcription regulation</keyword>
<comment type="subcellular location">
    <subcellularLocation>
        <location evidence="1">Cytoplasm</location>
    </subcellularLocation>
</comment>
<evidence type="ECO:0000313" key="8">
    <source>
        <dbReference type="Proteomes" id="UP000431269"/>
    </source>
</evidence>
<evidence type="ECO:0000256" key="4">
    <source>
        <dbReference type="ARBA" id="ARBA00023125"/>
    </source>
</evidence>
<dbReference type="PROSITE" id="PS50995">
    <property type="entry name" value="HTH_MARR_2"/>
    <property type="match status" value="1"/>
</dbReference>
<evidence type="ECO:0000256" key="2">
    <source>
        <dbReference type="ARBA" id="ARBA00022490"/>
    </source>
</evidence>
<evidence type="ECO:0000259" key="6">
    <source>
        <dbReference type="PROSITE" id="PS50995"/>
    </source>
</evidence>
<reference evidence="8" key="1">
    <citation type="submission" date="2019-12" db="EMBL/GenBank/DDBJ databases">
        <title>Complete genome of Terracaulis silvestris 0127_4.</title>
        <authorList>
            <person name="Vieira S."/>
            <person name="Riedel T."/>
            <person name="Sproer C."/>
            <person name="Pascual J."/>
            <person name="Boedeker C."/>
            <person name="Overmann J."/>
        </authorList>
    </citation>
    <scope>NUCLEOTIDE SEQUENCE [LARGE SCALE GENOMIC DNA]</scope>
    <source>
        <strain evidence="8">0127_4</strain>
    </source>
</reference>
<protein>
    <submittedName>
        <fullName evidence="7">Organic hydroperoxide resistance transcriptional regulator</fullName>
    </submittedName>
</protein>
<sequence>MTGKAKQPKEALAGSLTDFLCFAVYSTNLAFGRAYKPLFDELGITYPQYVTLIALNEESDQTVSQLGEKLFLESSTLTPLLKRLEAVGYVTRTRDTVDERQVRIALTKEGKAIFEKAFCGRERVIEATGLDYDTFVRLQSDLLTLRGNLLKASAK</sequence>
<dbReference type="KEGG" id="tsv:DSM104635_00620"/>
<dbReference type="AlphaFoldDB" id="A0A6I6MM62"/>
<dbReference type="PRINTS" id="PR00598">
    <property type="entry name" value="HTHMARR"/>
</dbReference>
<dbReference type="EMBL" id="CP047045">
    <property type="protein sequence ID" value="QGZ93807.1"/>
    <property type="molecule type" value="Genomic_DNA"/>
</dbReference>
<dbReference type="InterPro" id="IPR036388">
    <property type="entry name" value="WH-like_DNA-bd_sf"/>
</dbReference>
<proteinExistence type="predicted"/>
<dbReference type="Pfam" id="PF22381">
    <property type="entry name" value="Staph_reg_Sar_Rot"/>
    <property type="match status" value="1"/>
</dbReference>
<keyword evidence="2" id="KW-0963">Cytoplasm</keyword>
<dbReference type="InterPro" id="IPR055166">
    <property type="entry name" value="Transc_reg_Sar_Rot_HTH"/>
</dbReference>
<dbReference type="SUPFAM" id="SSF46785">
    <property type="entry name" value="Winged helix' DNA-binding domain"/>
    <property type="match status" value="1"/>
</dbReference>
<dbReference type="InterPro" id="IPR000835">
    <property type="entry name" value="HTH_MarR-typ"/>
</dbReference>
<dbReference type="InterPro" id="IPR036390">
    <property type="entry name" value="WH_DNA-bd_sf"/>
</dbReference>
<keyword evidence="8" id="KW-1185">Reference proteome</keyword>
<gene>
    <name evidence="7" type="primary">ohrR</name>
    <name evidence="7" type="ORF">DSM104635_00620</name>
</gene>
<dbReference type="Gene3D" id="1.10.10.10">
    <property type="entry name" value="Winged helix-like DNA-binding domain superfamily/Winged helix DNA-binding domain"/>
    <property type="match status" value="1"/>
</dbReference>
<dbReference type="InterPro" id="IPR039422">
    <property type="entry name" value="MarR/SlyA-like"/>
</dbReference>
<dbReference type="FunFam" id="1.10.10.10:FF:000163">
    <property type="entry name" value="MarR family transcriptional regulator"/>
    <property type="match status" value="1"/>
</dbReference>
<evidence type="ECO:0000256" key="1">
    <source>
        <dbReference type="ARBA" id="ARBA00004496"/>
    </source>
</evidence>
<evidence type="ECO:0000256" key="3">
    <source>
        <dbReference type="ARBA" id="ARBA00023015"/>
    </source>
</evidence>
<organism evidence="7 8">
    <name type="scientific">Terricaulis silvestris</name>
    <dbReference type="NCBI Taxonomy" id="2686094"/>
    <lineage>
        <taxon>Bacteria</taxon>
        <taxon>Pseudomonadati</taxon>
        <taxon>Pseudomonadota</taxon>
        <taxon>Alphaproteobacteria</taxon>
        <taxon>Caulobacterales</taxon>
        <taxon>Caulobacteraceae</taxon>
        <taxon>Terricaulis</taxon>
    </lineage>
</organism>
<keyword evidence="4" id="KW-0238">DNA-binding</keyword>